<evidence type="ECO:0000256" key="5">
    <source>
        <dbReference type="ARBA" id="ARBA00022741"/>
    </source>
</evidence>
<dbReference type="Gene3D" id="3.30.200.110">
    <property type="entry name" value="Inositol-pentakisphosphate 2-kinase, N-lobe"/>
    <property type="match status" value="1"/>
</dbReference>
<gene>
    <name evidence="9" type="ORF">INT47_000593</name>
</gene>
<keyword evidence="5 8" id="KW-0547">Nucleotide-binding</keyword>
<keyword evidence="7 8" id="KW-0067">ATP-binding</keyword>
<organism evidence="9 10">
    <name type="scientific">Mucor saturninus</name>
    <dbReference type="NCBI Taxonomy" id="64648"/>
    <lineage>
        <taxon>Eukaryota</taxon>
        <taxon>Fungi</taxon>
        <taxon>Fungi incertae sedis</taxon>
        <taxon>Mucoromycota</taxon>
        <taxon>Mucoromycotina</taxon>
        <taxon>Mucoromycetes</taxon>
        <taxon>Mucorales</taxon>
        <taxon>Mucorineae</taxon>
        <taxon>Mucoraceae</taxon>
        <taxon>Mucor</taxon>
    </lineage>
</organism>
<evidence type="ECO:0000256" key="2">
    <source>
        <dbReference type="ARBA" id="ARBA00012023"/>
    </source>
</evidence>
<evidence type="ECO:0000256" key="4">
    <source>
        <dbReference type="ARBA" id="ARBA00022679"/>
    </source>
</evidence>
<protein>
    <recommendedName>
        <fullName evidence="3 8">Inositol-pentakisphosphate 2-kinase</fullName>
        <ecNumber evidence="2 8">2.7.1.158</ecNumber>
    </recommendedName>
</protein>
<keyword evidence="4 8" id="KW-0808">Transferase</keyword>
<keyword evidence="6 8" id="KW-0418">Kinase</keyword>
<comment type="caution">
    <text evidence="9">The sequence shown here is derived from an EMBL/GenBank/DDBJ whole genome shotgun (WGS) entry which is preliminary data.</text>
</comment>
<evidence type="ECO:0000256" key="8">
    <source>
        <dbReference type="RuleBase" id="RU364126"/>
    </source>
</evidence>
<accession>A0A8H7VBG6</accession>
<comment type="function">
    <text evidence="8">Phosphorylates Ins(1,3,4,5,6)P5 at position 2 to form Ins(1,2,3,4,5,6)P6 (InsP6 or phytate).</text>
</comment>
<dbReference type="GO" id="GO:0032958">
    <property type="term" value="P:inositol phosphate biosynthetic process"/>
    <property type="evidence" value="ECO:0007669"/>
    <property type="project" value="TreeGrafter"/>
</dbReference>
<comment type="catalytic activity">
    <reaction evidence="1 8">
        <text>1D-myo-inositol 1,3,4,5,6-pentakisphosphate + ATP = 1D-myo-inositol hexakisphosphate + ADP + H(+)</text>
        <dbReference type="Rhea" id="RHEA:20313"/>
        <dbReference type="ChEBI" id="CHEBI:15378"/>
        <dbReference type="ChEBI" id="CHEBI:30616"/>
        <dbReference type="ChEBI" id="CHEBI:57733"/>
        <dbReference type="ChEBI" id="CHEBI:58130"/>
        <dbReference type="ChEBI" id="CHEBI:456216"/>
        <dbReference type="EC" id="2.7.1.158"/>
    </reaction>
</comment>
<dbReference type="EMBL" id="JAEPRD010000005">
    <property type="protein sequence ID" value="KAG2212617.1"/>
    <property type="molecule type" value="Genomic_DNA"/>
</dbReference>
<evidence type="ECO:0000313" key="9">
    <source>
        <dbReference type="EMBL" id="KAG2212617.1"/>
    </source>
</evidence>
<evidence type="ECO:0000256" key="6">
    <source>
        <dbReference type="ARBA" id="ARBA00022777"/>
    </source>
</evidence>
<dbReference type="PANTHER" id="PTHR14456:SF2">
    <property type="entry name" value="INOSITOL-PENTAKISPHOSPHATE 2-KINASE"/>
    <property type="match status" value="1"/>
</dbReference>
<evidence type="ECO:0000313" key="10">
    <source>
        <dbReference type="Proteomes" id="UP000603453"/>
    </source>
</evidence>
<dbReference type="Proteomes" id="UP000603453">
    <property type="component" value="Unassembled WGS sequence"/>
</dbReference>
<proteinExistence type="predicted"/>
<dbReference type="EC" id="2.7.1.158" evidence="2 8"/>
<evidence type="ECO:0000256" key="1">
    <source>
        <dbReference type="ARBA" id="ARBA00001774"/>
    </source>
</evidence>
<evidence type="ECO:0000256" key="3">
    <source>
        <dbReference type="ARBA" id="ARBA00014846"/>
    </source>
</evidence>
<dbReference type="OrthoDB" id="272370at2759"/>
<dbReference type="PANTHER" id="PTHR14456">
    <property type="entry name" value="INOSITOL POLYPHOSPHATE KINASE 1"/>
    <property type="match status" value="1"/>
</dbReference>
<dbReference type="AlphaFoldDB" id="A0A8H7VBG6"/>
<dbReference type="GO" id="GO:0005634">
    <property type="term" value="C:nucleus"/>
    <property type="evidence" value="ECO:0007669"/>
    <property type="project" value="TreeGrafter"/>
</dbReference>
<reference evidence="9" key="1">
    <citation type="submission" date="2020-12" db="EMBL/GenBank/DDBJ databases">
        <title>Metabolic potential, ecology and presence of endohyphal bacteria is reflected in genomic diversity of Mucoromycotina.</title>
        <authorList>
            <person name="Muszewska A."/>
            <person name="Okrasinska A."/>
            <person name="Steczkiewicz K."/>
            <person name="Drgas O."/>
            <person name="Orlowska M."/>
            <person name="Perlinska-Lenart U."/>
            <person name="Aleksandrzak-Piekarczyk T."/>
            <person name="Szatraj K."/>
            <person name="Zielenkiewicz U."/>
            <person name="Pilsyk S."/>
            <person name="Malc E."/>
            <person name="Mieczkowski P."/>
            <person name="Kruszewska J.S."/>
            <person name="Biernat P."/>
            <person name="Pawlowska J."/>
        </authorList>
    </citation>
    <scope>NUCLEOTIDE SEQUENCE</scope>
    <source>
        <strain evidence="9">WA0000017839</strain>
    </source>
</reference>
<dbReference type="GO" id="GO:0035299">
    <property type="term" value="F:inositol-1,3,4,5,6-pentakisphosphate 2-kinase activity"/>
    <property type="evidence" value="ECO:0007669"/>
    <property type="project" value="UniProtKB-EC"/>
</dbReference>
<dbReference type="Pfam" id="PF06090">
    <property type="entry name" value="Ins_P5_2-kin"/>
    <property type="match status" value="1"/>
</dbReference>
<sequence>MNFSLCEESDADHWIYAGEGNLNLVVRYTGDNQIYKGKVLRVIKNSKNNQGPIQDNIVFKKQFSERVIQPLLGKEYVVQMSPVETSSEFLTRLAKHVEPFRPAFRTDRQIVTDSPISFLLNDLTQVWPNSPTLTYELKPKWGFKPDSSFISRNNIKKSSCRFCMHSYLREIPANDFCPLDLYSADRSRVQKAVRVLFTEKSLSKTLSVSVDGKKLSLSSIDHQNLLGFTNNNTDLMQEVLTNVILKDPILQIIKQLQTHLDELDVEGIYSLCHQNKDLLKLVTDDICIWKDVVDLHQKRRQDNPGFFMDGVCNTEEQKQRVYEYILSMTFKDCSIMINVTPSQATDISDKTITLADGLSFRYDVKVIDTDLKSIKKIPYWFELDQSIVKHATETNFEKKCH</sequence>
<dbReference type="InterPro" id="IPR009286">
    <property type="entry name" value="Ins_P5_2-kin"/>
</dbReference>
<comment type="domain">
    <text evidence="8">The EXKPK motif is conserved in inositol-pentakisphosphate 2-kinases of both family 1 and 2.</text>
</comment>
<name>A0A8H7VBG6_9FUNG</name>
<keyword evidence="10" id="KW-1185">Reference proteome</keyword>
<evidence type="ECO:0000256" key="7">
    <source>
        <dbReference type="ARBA" id="ARBA00022840"/>
    </source>
</evidence>
<dbReference type="GO" id="GO:0005524">
    <property type="term" value="F:ATP binding"/>
    <property type="evidence" value="ECO:0007669"/>
    <property type="project" value="UniProtKB-KW"/>
</dbReference>
<dbReference type="InterPro" id="IPR043001">
    <property type="entry name" value="IP5_2-K_N_lobe"/>
</dbReference>